<gene>
    <name evidence="1" type="ORF">MNBD_GAMMA23-1810</name>
</gene>
<accession>A0A3B1A6V0</accession>
<name>A0A3B1A6V0_9ZZZZ</name>
<evidence type="ECO:0000313" key="1">
    <source>
        <dbReference type="EMBL" id="VAW97280.1"/>
    </source>
</evidence>
<dbReference type="AlphaFoldDB" id="A0A3B1A6V0"/>
<proteinExistence type="predicted"/>
<reference evidence="1" key="1">
    <citation type="submission" date="2018-06" db="EMBL/GenBank/DDBJ databases">
        <authorList>
            <person name="Zhirakovskaya E."/>
        </authorList>
    </citation>
    <scope>NUCLEOTIDE SEQUENCE</scope>
</reference>
<protein>
    <submittedName>
        <fullName evidence="1">Uncharacterized protein</fullName>
    </submittedName>
</protein>
<dbReference type="EMBL" id="UOFT01000056">
    <property type="protein sequence ID" value="VAW97280.1"/>
    <property type="molecule type" value="Genomic_DNA"/>
</dbReference>
<sequence>MFKYISIVLLGMSLTGFVTHASASSVTIPNSFSSGTPAVAAEVNGNFTAVKSAVDDNDSRLSAIEAGSVSFNLTGLMDYVDDDSCSLIRDFSGYSYYNTGSGATCNAYMPVSLPHGRTLVNISCTVFDNDANALNNIDAVYLRRSSLVTGTAGTIFTTPGSVDSASLQQLVDNSPGTGTAVVDNTAYSYYLRVPFDESVSGNLIDIRAYGCTITYQ</sequence>
<organism evidence="1">
    <name type="scientific">hydrothermal vent metagenome</name>
    <dbReference type="NCBI Taxonomy" id="652676"/>
    <lineage>
        <taxon>unclassified sequences</taxon>
        <taxon>metagenomes</taxon>
        <taxon>ecological metagenomes</taxon>
    </lineage>
</organism>